<gene>
    <name evidence="1" type="ORF">ATE37_08805</name>
</gene>
<dbReference type="Proteomes" id="UP000192532">
    <property type="component" value="Unassembled WGS sequence"/>
</dbReference>
<organism evidence="1 2">
    <name type="scientific">Streptococcus oralis subsp. tigurinus</name>
    <dbReference type="NCBI Taxonomy" id="1077464"/>
    <lineage>
        <taxon>Bacteria</taxon>
        <taxon>Bacillati</taxon>
        <taxon>Bacillota</taxon>
        <taxon>Bacilli</taxon>
        <taxon>Lactobacillales</taxon>
        <taxon>Streptococcaceae</taxon>
        <taxon>Streptococcus</taxon>
    </lineage>
</organism>
<evidence type="ECO:0000313" key="1">
    <source>
        <dbReference type="EMBL" id="ORJ31842.1"/>
    </source>
</evidence>
<accession>A0A1X0WYJ3</accession>
<reference evidence="1 2" key="1">
    <citation type="journal article" date="2016" name="PLoS ONE">
        <title>Comparative Genomics Analysis of Streptococcus tigurinus Strains Identifies Genetic Elements Specifically and Uniquely Present in Highly Virulent Strains.</title>
        <authorList>
            <person name="Diene S.M."/>
            <person name="Francois P."/>
            <person name="Zbinden A."/>
            <person name="Entenza J.M."/>
            <person name="Resch G."/>
        </authorList>
    </citation>
    <scope>NUCLEOTIDE SEQUENCE [LARGE SCALE GENOMIC DNA]</scope>
    <source>
        <strain evidence="1 2">859</strain>
    </source>
</reference>
<comment type="caution">
    <text evidence="1">The sequence shown here is derived from an EMBL/GenBank/DDBJ whole genome shotgun (WGS) entry which is preliminary data.</text>
</comment>
<name>A0A1X0WYJ3_STROR</name>
<sequence length="203" mass="23687">MLLFIVKILSTLFSLYTLLVSTNFAILWIDNKVNLANGQSGYNSTESILRLAFAKSHSQLKKISFWSKKGVNKYIEYRHDQLQIERYNTTLNAIVNELIYRFENDTNLKLTNQIWYNGWYLYIPITKQTRGNELSDVESYLQGVVSKYSLDFAVDSVTCQNLPNIGWCIVVQLNYSKLAKFNRLARQQEVSKPDDFHDEDEVF</sequence>
<dbReference type="EMBL" id="LNVH01000006">
    <property type="protein sequence ID" value="ORJ31842.1"/>
    <property type="molecule type" value="Genomic_DNA"/>
</dbReference>
<proteinExistence type="predicted"/>
<dbReference type="AlphaFoldDB" id="A0A1X0WYJ3"/>
<dbReference type="RefSeq" id="WP_084868654.1">
    <property type="nucleotide sequence ID" value="NZ_LNVH01000006.1"/>
</dbReference>
<evidence type="ECO:0000313" key="2">
    <source>
        <dbReference type="Proteomes" id="UP000192532"/>
    </source>
</evidence>
<protein>
    <submittedName>
        <fullName evidence="1">Uncharacterized protein</fullName>
    </submittedName>
</protein>